<dbReference type="Proteomes" id="UP000750197">
    <property type="component" value="Unassembled WGS sequence"/>
</dbReference>
<evidence type="ECO:0000313" key="6">
    <source>
        <dbReference type="EMBL" id="MBX8643473.1"/>
    </source>
</evidence>
<dbReference type="AlphaFoldDB" id="A0A8J7YMB7"/>
<keyword evidence="3 6" id="KW-0067">ATP-binding</keyword>
<sequence>MPLSVRNLTIRYGERTAVEDLSFDVHPGKIYGLLGPNGAGKTSTLKAILGLVEKSSGRAFVYGKDVRDDPVYVKNRIGVVLESPVLFDSLTPNEFMEFVASIRKVDNRGRIEHLVNAFGLQEYMETPIASLSMGNRQKTTIVAALMSEPPLLLLDEPFNGLDIRSVKIFKELILNHVRRGNSVLFSTHILDVVEKICDEVGILNNGRMVEHGTMDDLRKRLEGSDLEEIFLKATKMDEEIESILRAFE</sequence>
<accession>A0A8J7YMB7</accession>
<dbReference type="InterPro" id="IPR051782">
    <property type="entry name" value="ABC_Transporter_VariousFunc"/>
</dbReference>
<dbReference type="SMART" id="SM00382">
    <property type="entry name" value="AAA"/>
    <property type="match status" value="1"/>
</dbReference>
<dbReference type="InterPro" id="IPR003439">
    <property type="entry name" value="ABC_transporter-like_ATP-bd"/>
</dbReference>
<dbReference type="Pfam" id="PF00005">
    <property type="entry name" value="ABC_tran"/>
    <property type="match status" value="1"/>
</dbReference>
<dbReference type="EMBL" id="JAGVSJ010000009">
    <property type="protein sequence ID" value="MBX8631791.1"/>
    <property type="molecule type" value="Genomic_DNA"/>
</dbReference>
<dbReference type="Gene3D" id="3.40.50.300">
    <property type="entry name" value="P-loop containing nucleotide triphosphate hydrolases"/>
    <property type="match status" value="1"/>
</dbReference>
<dbReference type="GO" id="GO:0005524">
    <property type="term" value="F:ATP binding"/>
    <property type="evidence" value="ECO:0007669"/>
    <property type="project" value="UniProtKB-KW"/>
</dbReference>
<dbReference type="PANTHER" id="PTHR42939">
    <property type="entry name" value="ABC TRANSPORTER ATP-BINDING PROTEIN ALBC-RELATED"/>
    <property type="match status" value="1"/>
</dbReference>
<name>A0A8J7YMB7_9ARCH</name>
<dbReference type="GO" id="GO:0016887">
    <property type="term" value="F:ATP hydrolysis activity"/>
    <property type="evidence" value="ECO:0007669"/>
    <property type="project" value="InterPro"/>
</dbReference>
<dbReference type="CDD" id="cd03230">
    <property type="entry name" value="ABC_DR_subfamily_A"/>
    <property type="match status" value="1"/>
</dbReference>
<evidence type="ECO:0000256" key="2">
    <source>
        <dbReference type="ARBA" id="ARBA00022741"/>
    </source>
</evidence>
<protein>
    <submittedName>
        <fullName evidence="6">ABC transporter ATP-binding protein</fullName>
    </submittedName>
</protein>
<keyword evidence="1" id="KW-0813">Transport</keyword>
<dbReference type="PANTHER" id="PTHR42939:SF1">
    <property type="entry name" value="ABC TRANSPORTER ATP-BINDING PROTEIN ALBC-RELATED"/>
    <property type="match status" value="1"/>
</dbReference>
<organism evidence="6 7">
    <name type="scientific">Candidatus Sysuiplasma superficiale</name>
    <dbReference type="NCBI Taxonomy" id="2823368"/>
    <lineage>
        <taxon>Archaea</taxon>
        <taxon>Methanobacteriati</taxon>
        <taxon>Thermoplasmatota</taxon>
        <taxon>Thermoplasmata</taxon>
        <taxon>Candidatus Sysuiplasmatales</taxon>
        <taxon>Candidatus Sysuiplasmataceae</taxon>
        <taxon>Candidatus Sysuiplasma</taxon>
    </lineage>
</organism>
<gene>
    <name evidence="5" type="ORF">J9259_04630</name>
    <name evidence="6" type="ORF">KIY12_01910</name>
</gene>
<proteinExistence type="predicted"/>
<evidence type="ECO:0000313" key="5">
    <source>
        <dbReference type="EMBL" id="MBX8631791.1"/>
    </source>
</evidence>
<evidence type="ECO:0000256" key="3">
    <source>
        <dbReference type="ARBA" id="ARBA00022840"/>
    </source>
</evidence>
<keyword evidence="2" id="KW-0547">Nucleotide-binding</keyword>
<dbReference type="InterPro" id="IPR027417">
    <property type="entry name" value="P-loop_NTPase"/>
</dbReference>
<evidence type="ECO:0000256" key="1">
    <source>
        <dbReference type="ARBA" id="ARBA00022448"/>
    </source>
</evidence>
<feature type="domain" description="ABC transporter" evidence="4">
    <location>
        <begin position="3"/>
        <end position="230"/>
    </location>
</feature>
<dbReference type="InterPro" id="IPR003593">
    <property type="entry name" value="AAA+_ATPase"/>
</dbReference>
<dbReference type="PROSITE" id="PS50893">
    <property type="entry name" value="ABC_TRANSPORTER_2"/>
    <property type="match status" value="1"/>
</dbReference>
<comment type="caution">
    <text evidence="6">The sequence shown here is derived from an EMBL/GenBank/DDBJ whole genome shotgun (WGS) entry which is preliminary data.</text>
</comment>
<evidence type="ECO:0000259" key="4">
    <source>
        <dbReference type="PROSITE" id="PS50893"/>
    </source>
</evidence>
<dbReference type="EMBL" id="JAHEAC010000008">
    <property type="protein sequence ID" value="MBX8643473.1"/>
    <property type="molecule type" value="Genomic_DNA"/>
</dbReference>
<dbReference type="SUPFAM" id="SSF52540">
    <property type="entry name" value="P-loop containing nucleoside triphosphate hydrolases"/>
    <property type="match status" value="1"/>
</dbReference>
<dbReference type="Proteomes" id="UP000716004">
    <property type="component" value="Unassembled WGS sequence"/>
</dbReference>
<evidence type="ECO:0000313" key="7">
    <source>
        <dbReference type="Proteomes" id="UP000750197"/>
    </source>
</evidence>
<reference evidence="6" key="1">
    <citation type="submission" date="2021-05" db="EMBL/GenBank/DDBJ databases">
        <title>Genomic insights into ecological role and evolution of a novel Thermoplasmata order Candidatus Sysuiplasmatales.</title>
        <authorList>
            <person name="Yuan Y."/>
        </authorList>
    </citation>
    <scope>NUCLEOTIDE SEQUENCE</scope>
    <source>
        <strain evidence="6">TUT19-bin139</strain>
        <strain evidence="5">YP2-bin.285</strain>
    </source>
</reference>